<proteinExistence type="predicted"/>
<gene>
    <name evidence="1" type="ORF">HAX54_007146</name>
</gene>
<evidence type="ECO:0000313" key="2">
    <source>
        <dbReference type="Proteomes" id="UP000823775"/>
    </source>
</evidence>
<comment type="caution">
    <text evidence="1">The sequence shown here is derived from an EMBL/GenBank/DDBJ whole genome shotgun (WGS) entry which is preliminary data.</text>
</comment>
<dbReference type="EMBL" id="JACEIK010001366">
    <property type="protein sequence ID" value="MCD7468721.1"/>
    <property type="molecule type" value="Genomic_DNA"/>
</dbReference>
<keyword evidence="2" id="KW-1185">Reference proteome</keyword>
<reference evidence="1 2" key="1">
    <citation type="journal article" date="2021" name="BMC Genomics">
        <title>Datura genome reveals duplications of psychoactive alkaloid biosynthetic genes and high mutation rate following tissue culture.</title>
        <authorList>
            <person name="Rajewski A."/>
            <person name="Carter-House D."/>
            <person name="Stajich J."/>
            <person name="Litt A."/>
        </authorList>
    </citation>
    <scope>NUCLEOTIDE SEQUENCE [LARGE SCALE GENOMIC DNA]</scope>
    <source>
        <strain evidence="1">AR-01</strain>
    </source>
</reference>
<organism evidence="1 2">
    <name type="scientific">Datura stramonium</name>
    <name type="common">Jimsonweed</name>
    <name type="synonym">Common thornapple</name>
    <dbReference type="NCBI Taxonomy" id="4076"/>
    <lineage>
        <taxon>Eukaryota</taxon>
        <taxon>Viridiplantae</taxon>
        <taxon>Streptophyta</taxon>
        <taxon>Embryophyta</taxon>
        <taxon>Tracheophyta</taxon>
        <taxon>Spermatophyta</taxon>
        <taxon>Magnoliopsida</taxon>
        <taxon>eudicotyledons</taxon>
        <taxon>Gunneridae</taxon>
        <taxon>Pentapetalae</taxon>
        <taxon>asterids</taxon>
        <taxon>lamiids</taxon>
        <taxon>Solanales</taxon>
        <taxon>Solanaceae</taxon>
        <taxon>Solanoideae</taxon>
        <taxon>Datureae</taxon>
        <taxon>Datura</taxon>
    </lineage>
</organism>
<protein>
    <submittedName>
        <fullName evidence="1">Uncharacterized protein</fullName>
    </submittedName>
</protein>
<evidence type="ECO:0000313" key="1">
    <source>
        <dbReference type="EMBL" id="MCD7468721.1"/>
    </source>
</evidence>
<name>A0ABS8TD26_DATST</name>
<accession>A0ABS8TD26</accession>
<sequence>MGAQSKEKTVVVLGEKCSELEMYVGDDIQQGDNNDEGLLMQEYRYKDNMALVVVPTTVKTDESNLLMYTVSPNSILHNIITHNIDEVHTSNIKVEDVVDTNIIEGNKEQEIEKA</sequence>
<dbReference type="Proteomes" id="UP000823775">
    <property type="component" value="Unassembled WGS sequence"/>
</dbReference>